<proteinExistence type="predicted"/>
<dbReference type="GO" id="GO:0016740">
    <property type="term" value="F:transferase activity"/>
    <property type="evidence" value="ECO:0007669"/>
    <property type="project" value="UniProtKB-KW"/>
</dbReference>
<evidence type="ECO:0000313" key="3">
    <source>
        <dbReference type="Proteomes" id="UP000306378"/>
    </source>
</evidence>
<dbReference type="Pfam" id="PF13524">
    <property type="entry name" value="Glyco_trans_1_2"/>
    <property type="match status" value="1"/>
</dbReference>
<organism evidence="2 3">
    <name type="scientific">Nocardia cyriacigeorgica</name>
    <dbReference type="NCBI Taxonomy" id="135487"/>
    <lineage>
        <taxon>Bacteria</taxon>
        <taxon>Bacillati</taxon>
        <taxon>Actinomycetota</taxon>
        <taxon>Actinomycetes</taxon>
        <taxon>Mycobacteriales</taxon>
        <taxon>Nocardiaceae</taxon>
        <taxon>Nocardia</taxon>
    </lineage>
</organism>
<reference evidence="2 3" key="1">
    <citation type="submission" date="2019-05" db="EMBL/GenBank/DDBJ databases">
        <title>Genomes sequences of two Nocardia cyriacigeorgica environmental isolates, type strains Nocardia asteroides ATCC 19247 and Nocardia cyriacigeorgica DSM 44484.</title>
        <authorList>
            <person name="Vautrin F."/>
            <person name="Bergeron E."/>
            <person name="Dubost A."/>
            <person name="Abrouk D."/>
            <person name="Rodriguez Nava V."/>
            <person name="Pujic P."/>
        </authorList>
    </citation>
    <scope>NUCLEOTIDE SEQUENCE [LARGE SCALE GENOMIC DNA]</scope>
    <source>
        <strain evidence="2 3">EML 446</strain>
    </source>
</reference>
<dbReference type="Gene3D" id="3.40.50.2000">
    <property type="entry name" value="Glycogen Phosphorylase B"/>
    <property type="match status" value="1"/>
</dbReference>
<sequence>MRLTFLGNFRVDYTSETHHALSLEALGHTVDRLQESEASAAEILDTALQSDVFVWVHTHGWSTPGIDRVLYELKRRDIPTVTYHLDLWRGLQRQRDMRRDPYWKIGHFFTADRLMAEWLTDNTAVRGHYLPAAVFDQECVPAVPGDRFDVAFVGSRQYHPEWPYRQQLIRWLQDTYGDRFRHYGGGSPRGIVRGTALNQVYADARVVVGDSLCLQFQYPDYWSDRVYETLGRGGFLIHPRVPGMDRTFTDRKHLVFYDFGRFDQLAEQVDYYLDRADEREQIRQAGHDLVRTHHTYLDRWATILEVLGR</sequence>
<evidence type="ECO:0000313" key="2">
    <source>
        <dbReference type="EMBL" id="TLF74050.1"/>
    </source>
</evidence>
<dbReference type="SUPFAM" id="SSF53756">
    <property type="entry name" value="UDP-Glycosyltransferase/glycogen phosphorylase"/>
    <property type="match status" value="1"/>
</dbReference>
<name>A0A5R8NEH4_9NOCA</name>
<dbReference type="InterPro" id="IPR055259">
    <property type="entry name" value="YkvP/CgeB_Glyco_trans-like"/>
</dbReference>
<dbReference type="RefSeq" id="WP_138451721.1">
    <property type="nucleotide sequence ID" value="NZ_VBUT01000011.1"/>
</dbReference>
<accession>A0A5R8NEH4</accession>
<feature type="domain" description="Spore protein YkvP/CgeB glycosyl transferase-like" evidence="1">
    <location>
        <begin position="165"/>
        <end position="305"/>
    </location>
</feature>
<keyword evidence="2" id="KW-0808">Transferase</keyword>
<gene>
    <name evidence="2" type="ORF">FEK34_25350</name>
</gene>
<dbReference type="EMBL" id="VBUT01000011">
    <property type="protein sequence ID" value="TLF74050.1"/>
    <property type="molecule type" value="Genomic_DNA"/>
</dbReference>
<evidence type="ECO:0000259" key="1">
    <source>
        <dbReference type="Pfam" id="PF13524"/>
    </source>
</evidence>
<comment type="caution">
    <text evidence="2">The sequence shown here is derived from an EMBL/GenBank/DDBJ whole genome shotgun (WGS) entry which is preliminary data.</text>
</comment>
<dbReference type="Proteomes" id="UP000306378">
    <property type="component" value="Unassembled WGS sequence"/>
</dbReference>
<dbReference type="AlphaFoldDB" id="A0A5R8NEH4"/>
<protein>
    <submittedName>
        <fullName evidence="2">Glycosyltransferase family 1 protein</fullName>
    </submittedName>
</protein>